<dbReference type="InterPro" id="IPR013657">
    <property type="entry name" value="SCL35B1-4/HUT1"/>
</dbReference>
<sequence>MASLLESFKHVWSTFYTIRLLFFAAGIVVCYFFYGVMQEKIMRTCYGGEFIDGKCNGERFKFEMTLVFIYSFWNIFVARFLILINNRFQIFHDAEEDKTQRVWYALCGICNIVAIVCSTMALRHINYPTQIIAKSCKPIPVMILGVMIAKKRYTIQRFIFIFILVAGVVLFNYKEEKNKPGEENNTLGLILVGMSILADGALGGLEDRIKHTTKPKALNIMLSINFYSAIFLFVSILATQEIISFYHFANRYPEVVYKILSAALVSSFGQVFIYLMISNFGALPCSIATTTRKLFNVLVSVIFFGNPIISRQWFAIAIVFSALFADTVYGRTECCKKNKESWKNVDVEKNAVEMEELKKEEKA</sequence>
<dbReference type="PANTHER" id="PTHR10778">
    <property type="entry name" value="SOLUTE CARRIER FAMILY 35 MEMBER B"/>
    <property type="match status" value="1"/>
</dbReference>
<dbReference type="AlphaFoldDB" id="A0A9J6BG61"/>
<feature type="transmembrane region" description="Helical" evidence="8">
    <location>
        <begin position="102"/>
        <end position="122"/>
    </location>
</feature>
<name>A0A9J6BG61_POLVA</name>
<dbReference type="GO" id="GO:0000139">
    <property type="term" value="C:Golgi membrane"/>
    <property type="evidence" value="ECO:0007669"/>
    <property type="project" value="TreeGrafter"/>
</dbReference>
<keyword evidence="5" id="KW-0256">Endoplasmic reticulum</keyword>
<evidence type="ECO:0000313" key="10">
    <source>
        <dbReference type="Proteomes" id="UP001107558"/>
    </source>
</evidence>
<dbReference type="Pfam" id="PF08449">
    <property type="entry name" value="UAA"/>
    <property type="match status" value="1"/>
</dbReference>
<comment type="caution">
    <text evidence="9">The sequence shown here is derived from an EMBL/GenBank/DDBJ whole genome shotgun (WGS) entry which is preliminary data.</text>
</comment>
<dbReference type="EMBL" id="JADBJN010000004">
    <property type="protein sequence ID" value="KAG5668860.1"/>
    <property type="molecule type" value="Genomic_DNA"/>
</dbReference>
<dbReference type="Gene3D" id="1.10.3730.20">
    <property type="match status" value="1"/>
</dbReference>
<dbReference type="GO" id="GO:0005459">
    <property type="term" value="F:UDP-galactose transmembrane transporter activity"/>
    <property type="evidence" value="ECO:0007669"/>
    <property type="project" value="TreeGrafter"/>
</dbReference>
<comment type="subcellular location">
    <subcellularLocation>
        <location evidence="1">Endoplasmic reticulum membrane</location>
        <topology evidence="1">Multi-pass membrane protein</topology>
    </subcellularLocation>
</comment>
<evidence type="ECO:0000256" key="3">
    <source>
        <dbReference type="ARBA" id="ARBA00022448"/>
    </source>
</evidence>
<dbReference type="PANTHER" id="PTHR10778:SF10">
    <property type="entry name" value="SOLUTE CARRIER FAMILY 35 MEMBER B1"/>
    <property type="match status" value="1"/>
</dbReference>
<evidence type="ECO:0000256" key="8">
    <source>
        <dbReference type="SAM" id="Phobius"/>
    </source>
</evidence>
<feature type="transmembrane region" description="Helical" evidence="8">
    <location>
        <begin position="185"/>
        <end position="205"/>
    </location>
</feature>
<feature type="transmembrane region" description="Helical" evidence="8">
    <location>
        <begin position="64"/>
        <end position="82"/>
    </location>
</feature>
<keyword evidence="6 8" id="KW-1133">Transmembrane helix</keyword>
<evidence type="ECO:0000256" key="5">
    <source>
        <dbReference type="ARBA" id="ARBA00022824"/>
    </source>
</evidence>
<evidence type="ECO:0000313" key="9">
    <source>
        <dbReference type="EMBL" id="KAG5668860.1"/>
    </source>
</evidence>
<evidence type="ECO:0000256" key="1">
    <source>
        <dbReference type="ARBA" id="ARBA00004477"/>
    </source>
</evidence>
<dbReference type="InterPro" id="IPR037185">
    <property type="entry name" value="EmrE-like"/>
</dbReference>
<evidence type="ECO:0000256" key="2">
    <source>
        <dbReference type="ARBA" id="ARBA00010694"/>
    </source>
</evidence>
<feature type="transmembrane region" description="Helical" evidence="8">
    <location>
        <begin position="155"/>
        <end position="173"/>
    </location>
</feature>
<feature type="transmembrane region" description="Helical" evidence="8">
    <location>
        <begin position="226"/>
        <end position="249"/>
    </location>
</feature>
<keyword evidence="10" id="KW-1185">Reference proteome</keyword>
<protein>
    <submittedName>
        <fullName evidence="9">Uncharacterized protein</fullName>
    </submittedName>
</protein>
<feature type="transmembrane region" description="Helical" evidence="8">
    <location>
        <begin position="12"/>
        <end position="34"/>
    </location>
</feature>
<feature type="transmembrane region" description="Helical" evidence="8">
    <location>
        <begin position="297"/>
        <end position="325"/>
    </location>
</feature>
<keyword evidence="3" id="KW-0813">Transport</keyword>
<accession>A0A9J6BG61</accession>
<gene>
    <name evidence="9" type="ORF">PVAND_016781</name>
</gene>
<keyword evidence="7 8" id="KW-0472">Membrane</keyword>
<proteinExistence type="inferred from homology"/>
<keyword evidence="4 8" id="KW-0812">Transmembrane</keyword>
<evidence type="ECO:0000256" key="7">
    <source>
        <dbReference type="ARBA" id="ARBA00023136"/>
    </source>
</evidence>
<dbReference type="SUPFAM" id="SSF103481">
    <property type="entry name" value="Multidrug resistance efflux transporter EmrE"/>
    <property type="match status" value="1"/>
</dbReference>
<dbReference type="OrthoDB" id="78344at2759"/>
<comment type="similarity">
    <text evidence="2">Belongs to the nucleotide-sugar transporter family. SLC35B subfamily.</text>
</comment>
<dbReference type="GO" id="GO:0005789">
    <property type="term" value="C:endoplasmic reticulum membrane"/>
    <property type="evidence" value="ECO:0007669"/>
    <property type="project" value="UniProtKB-SubCell"/>
</dbReference>
<organism evidence="9 10">
    <name type="scientific">Polypedilum vanderplanki</name>
    <name type="common">Sleeping chironomid midge</name>
    <dbReference type="NCBI Taxonomy" id="319348"/>
    <lineage>
        <taxon>Eukaryota</taxon>
        <taxon>Metazoa</taxon>
        <taxon>Ecdysozoa</taxon>
        <taxon>Arthropoda</taxon>
        <taxon>Hexapoda</taxon>
        <taxon>Insecta</taxon>
        <taxon>Pterygota</taxon>
        <taxon>Neoptera</taxon>
        <taxon>Endopterygota</taxon>
        <taxon>Diptera</taxon>
        <taxon>Nematocera</taxon>
        <taxon>Chironomoidea</taxon>
        <taxon>Chironomidae</taxon>
        <taxon>Chironominae</taxon>
        <taxon>Polypedilum</taxon>
        <taxon>Polypedilum</taxon>
    </lineage>
</organism>
<feature type="transmembrane region" description="Helical" evidence="8">
    <location>
        <begin position="255"/>
        <end position="277"/>
    </location>
</feature>
<evidence type="ECO:0000256" key="6">
    <source>
        <dbReference type="ARBA" id="ARBA00022989"/>
    </source>
</evidence>
<evidence type="ECO:0000256" key="4">
    <source>
        <dbReference type="ARBA" id="ARBA00022692"/>
    </source>
</evidence>
<reference evidence="9" key="1">
    <citation type="submission" date="2021-03" db="EMBL/GenBank/DDBJ databases">
        <title>Chromosome level genome of the anhydrobiotic midge Polypedilum vanderplanki.</title>
        <authorList>
            <person name="Yoshida Y."/>
            <person name="Kikawada T."/>
            <person name="Gusev O."/>
        </authorList>
    </citation>
    <scope>NUCLEOTIDE SEQUENCE</scope>
    <source>
        <strain evidence="9">NIAS01</strain>
        <tissue evidence="9">Whole body or cell culture</tissue>
    </source>
</reference>
<dbReference type="GO" id="GO:0005460">
    <property type="term" value="F:UDP-glucose transmembrane transporter activity"/>
    <property type="evidence" value="ECO:0007669"/>
    <property type="project" value="TreeGrafter"/>
</dbReference>
<dbReference type="Proteomes" id="UP001107558">
    <property type="component" value="Chromosome 4"/>
</dbReference>